<dbReference type="EMBL" id="MU004194">
    <property type="protein sequence ID" value="KAF2492219.1"/>
    <property type="molecule type" value="Genomic_DNA"/>
</dbReference>
<dbReference type="AlphaFoldDB" id="A0A6A6QJD7"/>
<keyword evidence="2" id="KW-1185">Reference proteome</keyword>
<protein>
    <submittedName>
        <fullName evidence="1">Uncharacterized protein</fullName>
    </submittedName>
</protein>
<evidence type="ECO:0000313" key="1">
    <source>
        <dbReference type="EMBL" id="KAF2492219.1"/>
    </source>
</evidence>
<proteinExistence type="predicted"/>
<evidence type="ECO:0000313" key="2">
    <source>
        <dbReference type="Proteomes" id="UP000799750"/>
    </source>
</evidence>
<organism evidence="1 2">
    <name type="scientific">Lophium mytilinum</name>
    <dbReference type="NCBI Taxonomy" id="390894"/>
    <lineage>
        <taxon>Eukaryota</taxon>
        <taxon>Fungi</taxon>
        <taxon>Dikarya</taxon>
        <taxon>Ascomycota</taxon>
        <taxon>Pezizomycotina</taxon>
        <taxon>Dothideomycetes</taxon>
        <taxon>Pleosporomycetidae</taxon>
        <taxon>Mytilinidiales</taxon>
        <taxon>Mytilinidiaceae</taxon>
        <taxon>Lophium</taxon>
    </lineage>
</organism>
<reference evidence="1" key="1">
    <citation type="journal article" date="2020" name="Stud. Mycol.">
        <title>101 Dothideomycetes genomes: a test case for predicting lifestyles and emergence of pathogens.</title>
        <authorList>
            <person name="Haridas S."/>
            <person name="Albert R."/>
            <person name="Binder M."/>
            <person name="Bloem J."/>
            <person name="Labutti K."/>
            <person name="Salamov A."/>
            <person name="Andreopoulos B."/>
            <person name="Baker S."/>
            <person name="Barry K."/>
            <person name="Bills G."/>
            <person name="Bluhm B."/>
            <person name="Cannon C."/>
            <person name="Castanera R."/>
            <person name="Culley D."/>
            <person name="Daum C."/>
            <person name="Ezra D."/>
            <person name="Gonzalez J."/>
            <person name="Henrissat B."/>
            <person name="Kuo A."/>
            <person name="Liang C."/>
            <person name="Lipzen A."/>
            <person name="Lutzoni F."/>
            <person name="Magnuson J."/>
            <person name="Mondo S."/>
            <person name="Nolan M."/>
            <person name="Ohm R."/>
            <person name="Pangilinan J."/>
            <person name="Park H.-J."/>
            <person name="Ramirez L."/>
            <person name="Alfaro M."/>
            <person name="Sun H."/>
            <person name="Tritt A."/>
            <person name="Yoshinaga Y."/>
            <person name="Zwiers L.-H."/>
            <person name="Turgeon B."/>
            <person name="Goodwin S."/>
            <person name="Spatafora J."/>
            <person name="Crous P."/>
            <person name="Grigoriev I."/>
        </authorList>
    </citation>
    <scope>NUCLEOTIDE SEQUENCE</scope>
    <source>
        <strain evidence="1">CBS 269.34</strain>
    </source>
</reference>
<gene>
    <name evidence="1" type="ORF">BU16DRAFT_584346</name>
</gene>
<sequence>MSGINMQLAWAPDTARLQTQKSYLEELLSTTATTLHTLREKQTRTDRILATGPSPRTKKKRIMQTRWRTGKTIKTCENEERVILDCLKVCNNNLQALQNLEACNYPAFAEPSFTPLSWYSNATPDTRGADFWNGFGDECSPFQKQSQYLTAQDVEVAPHLTYEEAVLETLQLSARPLVDIPVRRARRLACREPQTSLLSPLAATFEPDEKKHGIAPVKDKLTLAGLLSSNRVRQLRSLPKRRFSDAAVGHLFRCLSRPRFVKEVKYASWSPGSSPESTDEEDTIMAIRRSTRLRSTAF</sequence>
<name>A0A6A6QJD7_9PEZI</name>
<dbReference type="OrthoDB" id="3904016at2759"/>
<dbReference type="Proteomes" id="UP000799750">
    <property type="component" value="Unassembled WGS sequence"/>
</dbReference>
<accession>A0A6A6QJD7</accession>